<name>A0ABC8TRX4_9AQUA</name>
<keyword evidence="3" id="KW-0732">Signal</keyword>
<dbReference type="Gene3D" id="3.80.10.10">
    <property type="entry name" value="Ribonuclease Inhibitor"/>
    <property type="match status" value="1"/>
</dbReference>
<accession>A0ABC8TRX4</accession>
<proteinExistence type="predicted"/>
<evidence type="ECO:0000259" key="4">
    <source>
        <dbReference type="Pfam" id="PF08263"/>
    </source>
</evidence>
<feature type="chain" id="PRO_5044845242" description="Leucine-rich repeat-containing N-terminal plant-type domain-containing protein" evidence="3">
    <location>
        <begin position="28"/>
        <end position="168"/>
    </location>
</feature>
<evidence type="ECO:0000256" key="1">
    <source>
        <dbReference type="ARBA" id="ARBA00022614"/>
    </source>
</evidence>
<dbReference type="PANTHER" id="PTHR48065:SF75">
    <property type="entry name" value="LEUCINE-RICH REPEAT-CONTAINING N-TERMINAL PLANT-TYPE DOMAIN-CONTAINING PROTEIN"/>
    <property type="match status" value="1"/>
</dbReference>
<organism evidence="5 6">
    <name type="scientific">Ilex paraguariensis</name>
    <name type="common">yerba mate</name>
    <dbReference type="NCBI Taxonomy" id="185542"/>
    <lineage>
        <taxon>Eukaryota</taxon>
        <taxon>Viridiplantae</taxon>
        <taxon>Streptophyta</taxon>
        <taxon>Embryophyta</taxon>
        <taxon>Tracheophyta</taxon>
        <taxon>Spermatophyta</taxon>
        <taxon>Magnoliopsida</taxon>
        <taxon>eudicotyledons</taxon>
        <taxon>Gunneridae</taxon>
        <taxon>Pentapetalae</taxon>
        <taxon>asterids</taxon>
        <taxon>campanulids</taxon>
        <taxon>Aquifoliales</taxon>
        <taxon>Aquifoliaceae</taxon>
        <taxon>Ilex</taxon>
    </lineage>
</organism>
<evidence type="ECO:0000256" key="2">
    <source>
        <dbReference type="ARBA" id="ARBA00022737"/>
    </source>
</evidence>
<dbReference type="Proteomes" id="UP001642360">
    <property type="component" value="Unassembled WGS sequence"/>
</dbReference>
<feature type="domain" description="Leucine-rich repeat-containing N-terminal plant-type" evidence="4">
    <location>
        <begin position="30"/>
        <end position="70"/>
    </location>
</feature>
<dbReference type="Pfam" id="PF08263">
    <property type="entry name" value="LRRNT_2"/>
    <property type="match status" value="1"/>
</dbReference>
<reference evidence="5 6" key="1">
    <citation type="submission" date="2024-02" db="EMBL/GenBank/DDBJ databases">
        <authorList>
            <person name="Vignale AGUSTIN F."/>
            <person name="Sosa J E."/>
            <person name="Modenutti C."/>
        </authorList>
    </citation>
    <scope>NUCLEOTIDE SEQUENCE [LARGE SCALE GENOMIC DNA]</scope>
</reference>
<dbReference type="PANTHER" id="PTHR48065">
    <property type="entry name" value="OS10G0469600 PROTEIN"/>
    <property type="match status" value="1"/>
</dbReference>
<dbReference type="InterPro" id="IPR032675">
    <property type="entry name" value="LRR_dom_sf"/>
</dbReference>
<keyword evidence="6" id="KW-1185">Reference proteome</keyword>
<evidence type="ECO:0000313" key="5">
    <source>
        <dbReference type="EMBL" id="CAK9169619.1"/>
    </source>
</evidence>
<feature type="signal peptide" evidence="3">
    <location>
        <begin position="1"/>
        <end position="27"/>
    </location>
</feature>
<comment type="caution">
    <text evidence="5">The sequence shown here is derived from an EMBL/GenBank/DDBJ whole genome shotgun (WGS) entry which is preliminary data.</text>
</comment>
<evidence type="ECO:0000313" key="6">
    <source>
        <dbReference type="Proteomes" id="UP001642360"/>
    </source>
</evidence>
<keyword evidence="1" id="KW-0433">Leucine-rich repeat</keyword>
<evidence type="ECO:0000256" key="3">
    <source>
        <dbReference type="SAM" id="SignalP"/>
    </source>
</evidence>
<protein>
    <recommendedName>
        <fullName evidence="4">Leucine-rich repeat-containing N-terminal plant-type domain-containing protein</fullName>
    </recommendedName>
</protein>
<dbReference type="AlphaFoldDB" id="A0ABC8TRX4"/>
<keyword evidence="2" id="KW-0677">Repeat</keyword>
<gene>
    <name evidence="5" type="ORF">ILEXP_LOCUS39088</name>
</gene>
<dbReference type="InterPro" id="IPR013210">
    <property type="entry name" value="LRR_N_plant-typ"/>
</dbReference>
<dbReference type="SUPFAM" id="SSF52058">
    <property type="entry name" value="L domain-like"/>
    <property type="match status" value="1"/>
</dbReference>
<dbReference type="EMBL" id="CAUOFW020005329">
    <property type="protein sequence ID" value="CAK9169619.1"/>
    <property type="molecule type" value="Genomic_DNA"/>
</dbReference>
<sequence length="168" mass="18952">MEYPLVFCLLILLGCGLLHFQAHRSLACLEEERIGLLTLKDAFNYPTGSSLPSWGAEETDRCRWERITCDSMTKRVIQLSLNDTRQVEFLNASLFLPFQELQNLSLAGNFITDFSLSLFPAPGNTIKSNSMFAWSIQIEQATSLRFEFQLVHRNSIIGSTTVLKGPDS</sequence>